<evidence type="ECO:0000256" key="1">
    <source>
        <dbReference type="SAM" id="MobiDB-lite"/>
    </source>
</evidence>
<evidence type="ECO:0000313" key="3">
    <source>
        <dbReference type="Proteomes" id="UP000469670"/>
    </source>
</evidence>
<gene>
    <name evidence="2" type="ORF">G3I50_26830</name>
</gene>
<dbReference type="Proteomes" id="UP000469670">
    <property type="component" value="Unassembled WGS sequence"/>
</dbReference>
<reference evidence="2 3" key="1">
    <citation type="submission" date="2020-01" db="EMBL/GenBank/DDBJ databases">
        <title>Insect and environment-associated Actinomycetes.</title>
        <authorList>
            <person name="Currrie C."/>
            <person name="Chevrette M."/>
            <person name="Carlson C."/>
            <person name="Stubbendieck R."/>
            <person name="Wendt-Pienkowski E."/>
        </authorList>
    </citation>
    <scope>NUCLEOTIDE SEQUENCE [LARGE SCALE GENOMIC DNA]</scope>
    <source>
        <strain evidence="2 3">SID7590</strain>
    </source>
</reference>
<accession>A0A7K3S2V5</accession>
<evidence type="ECO:0000313" key="2">
    <source>
        <dbReference type="EMBL" id="NEC21830.1"/>
    </source>
</evidence>
<organism evidence="2 3">
    <name type="scientific">Streptomyces parvus</name>
    <dbReference type="NCBI Taxonomy" id="66428"/>
    <lineage>
        <taxon>Bacteria</taxon>
        <taxon>Bacillati</taxon>
        <taxon>Actinomycetota</taxon>
        <taxon>Actinomycetes</taxon>
        <taxon>Kitasatosporales</taxon>
        <taxon>Streptomycetaceae</taxon>
        <taxon>Streptomyces</taxon>
    </lineage>
</organism>
<feature type="region of interest" description="Disordered" evidence="1">
    <location>
        <begin position="45"/>
        <end position="97"/>
    </location>
</feature>
<dbReference type="RefSeq" id="WP_164206164.1">
    <property type="nucleotide sequence ID" value="NZ_JAAGMP010001186.1"/>
</dbReference>
<proteinExistence type="predicted"/>
<sequence>MAGRGRLKAAVYVQDPSSREELILLPGECPDQEVAVLITNPDAWEELPEGGDELVSVEKPEQSADEADGQEAAAGGGGAKKSASSRRGGGRSASASS</sequence>
<dbReference type="EMBL" id="JAAGMP010001186">
    <property type="protein sequence ID" value="NEC21830.1"/>
    <property type="molecule type" value="Genomic_DNA"/>
</dbReference>
<name>A0A7K3S2V5_9ACTN</name>
<dbReference type="AlphaFoldDB" id="A0A7K3S2V5"/>
<feature type="compositionally biased region" description="Low complexity" evidence="1">
    <location>
        <begin position="80"/>
        <end position="97"/>
    </location>
</feature>
<comment type="caution">
    <text evidence="2">The sequence shown here is derived from an EMBL/GenBank/DDBJ whole genome shotgun (WGS) entry which is preliminary data.</text>
</comment>
<protein>
    <submittedName>
        <fullName evidence="2">Uncharacterized protein</fullName>
    </submittedName>
</protein>